<feature type="region of interest" description="Disordered" evidence="1">
    <location>
        <begin position="135"/>
        <end position="177"/>
    </location>
</feature>
<dbReference type="Proteomes" id="UP001595615">
    <property type="component" value="Unassembled WGS sequence"/>
</dbReference>
<comment type="caution">
    <text evidence="2">The sequence shown here is derived from an EMBL/GenBank/DDBJ whole genome shotgun (WGS) entry which is preliminary data.</text>
</comment>
<proteinExistence type="predicted"/>
<keyword evidence="3" id="KW-1185">Reference proteome</keyword>
<organism evidence="2 3">
    <name type="scientific">Sphingoaurantiacus capsulatus</name>
    <dbReference type="NCBI Taxonomy" id="1771310"/>
    <lineage>
        <taxon>Bacteria</taxon>
        <taxon>Pseudomonadati</taxon>
        <taxon>Pseudomonadota</taxon>
        <taxon>Alphaproteobacteria</taxon>
        <taxon>Sphingomonadales</taxon>
        <taxon>Sphingosinicellaceae</taxon>
        <taxon>Sphingoaurantiacus</taxon>
    </lineage>
</organism>
<protein>
    <submittedName>
        <fullName evidence="2">GTA-gp10 family protein</fullName>
    </submittedName>
</protein>
<evidence type="ECO:0000256" key="1">
    <source>
        <dbReference type="SAM" id="MobiDB-lite"/>
    </source>
</evidence>
<reference evidence="3" key="1">
    <citation type="journal article" date="2019" name="Int. J. Syst. Evol. Microbiol.">
        <title>The Global Catalogue of Microorganisms (GCM) 10K type strain sequencing project: providing services to taxonomists for standard genome sequencing and annotation.</title>
        <authorList>
            <consortium name="The Broad Institute Genomics Platform"/>
            <consortium name="The Broad Institute Genome Sequencing Center for Infectious Disease"/>
            <person name="Wu L."/>
            <person name="Ma J."/>
        </authorList>
    </citation>
    <scope>NUCLEOTIDE SEQUENCE [LARGE SCALE GENOMIC DNA]</scope>
    <source>
        <strain evidence="3">KCTC 42644</strain>
    </source>
</reference>
<name>A0ABV7X538_9SPHN</name>
<dbReference type="Pfam" id="PF11836">
    <property type="entry name" value="Phage_TAC_11"/>
    <property type="match status" value="1"/>
</dbReference>
<sequence>MAQTFIDLPFADGTYSFRLGLAQINELQVKCGVGIGGLYARLLRGRYVVDTLSLGLTTEAEFHLADVIEPIRQGLIGGRRGEVDGAAVEVSSIVAGRLVENYVCGRDGELRVPLREAWNLAVAILGSLIEGYTPKKAEPAPAPASEAGTETSAPASEAGPTSAATDGSTMPERLPTA</sequence>
<evidence type="ECO:0000313" key="2">
    <source>
        <dbReference type="EMBL" id="MFC3711265.1"/>
    </source>
</evidence>
<dbReference type="RefSeq" id="WP_380855841.1">
    <property type="nucleotide sequence ID" value="NZ_JBHRXV010000001.1"/>
</dbReference>
<evidence type="ECO:0000313" key="3">
    <source>
        <dbReference type="Proteomes" id="UP001595615"/>
    </source>
</evidence>
<accession>A0ABV7X538</accession>
<gene>
    <name evidence="2" type="ORF">ACFOMD_01700</name>
</gene>
<dbReference type="InterPro" id="IPR021791">
    <property type="entry name" value="Phage_TAC_11"/>
</dbReference>
<dbReference type="EMBL" id="JBHRXV010000001">
    <property type="protein sequence ID" value="MFC3711265.1"/>
    <property type="molecule type" value="Genomic_DNA"/>
</dbReference>